<dbReference type="EMBL" id="UETB01000001">
    <property type="protein sequence ID" value="SSA36351.1"/>
    <property type="molecule type" value="Genomic_DNA"/>
</dbReference>
<evidence type="ECO:0000256" key="1">
    <source>
        <dbReference type="SAM" id="Coils"/>
    </source>
</evidence>
<evidence type="ECO:0000313" key="3">
    <source>
        <dbReference type="Proteomes" id="UP000250222"/>
    </source>
</evidence>
<evidence type="ECO:0008006" key="4">
    <source>
        <dbReference type="Google" id="ProtNLM"/>
    </source>
</evidence>
<dbReference type="Proteomes" id="UP000250222">
    <property type="component" value="Unassembled WGS sequence"/>
</dbReference>
<gene>
    <name evidence="2" type="ORF">SAMN05216184_1019</name>
</gene>
<proteinExistence type="predicted"/>
<reference evidence="2 3" key="1">
    <citation type="submission" date="2016-10" db="EMBL/GenBank/DDBJ databases">
        <authorList>
            <person name="Cai Z."/>
        </authorList>
    </citation>
    <scope>NUCLEOTIDE SEQUENCE [LARGE SCALE GENOMIC DNA]</scope>
    <source>
        <strain evidence="2 3">CGMCC 1.10826</strain>
    </source>
</reference>
<accession>A0A2Y8ZVL8</accession>
<keyword evidence="3" id="KW-1185">Reference proteome</keyword>
<feature type="coiled-coil region" evidence="1">
    <location>
        <begin position="65"/>
        <end position="131"/>
    </location>
</feature>
<evidence type="ECO:0000313" key="2">
    <source>
        <dbReference type="EMBL" id="SSA36351.1"/>
    </source>
</evidence>
<dbReference type="RefSeq" id="WP_110850565.1">
    <property type="nucleotide sequence ID" value="NZ_QKLZ01000001.1"/>
</dbReference>
<protein>
    <recommendedName>
        <fullName evidence="4">Cell division septum initiation DivIVA, interacts with FtsZ, MinD</fullName>
    </recommendedName>
</protein>
<organism evidence="2 3">
    <name type="scientific">Georgenia satyanarayanai</name>
    <dbReference type="NCBI Taxonomy" id="860221"/>
    <lineage>
        <taxon>Bacteria</taxon>
        <taxon>Bacillati</taxon>
        <taxon>Actinomycetota</taxon>
        <taxon>Actinomycetes</taxon>
        <taxon>Micrococcales</taxon>
        <taxon>Bogoriellaceae</taxon>
        <taxon>Georgenia</taxon>
    </lineage>
</organism>
<dbReference type="OrthoDB" id="3291843at2"/>
<sequence>MTAPAEDHDGASLIAILDELASLVTEARQMPMSASVLVNRAEALDLIAAAKAVVPGEIQAADDVLTGAEDVLADARERAARILQEAEEQAERLVGQESVVEMARQRAEQVITAAEERAAQLARDANDYCDRQLAQFEIDLGAITKQVRAGRDRLATQDPTPEP</sequence>
<name>A0A2Y8ZVL8_9MICO</name>
<dbReference type="AlphaFoldDB" id="A0A2Y8ZVL8"/>
<keyword evidence="1" id="KW-0175">Coiled coil</keyword>